<dbReference type="PROSITE" id="PS51724">
    <property type="entry name" value="SPOR"/>
    <property type="match status" value="1"/>
</dbReference>
<dbReference type="Pfam" id="PF03734">
    <property type="entry name" value="YkuD"/>
    <property type="match status" value="1"/>
</dbReference>
<evidence type="ECO:0000256" key="6">
    <source>
        <dbReference type="ARBA" id="ARBA00022960"/>
    </source>
</evidence>
<evidence type="ECO:0000256" key="3">
    <source>
        <dbReference type="ARBA" id="ARBA00022676"/>
    </source>
</evidence>
<evidence type="ECO:0000259" key="10">
    <source>
        <dbReference type="PROSITE" id="PS51724"/>
    </source>
</evidence>
<protein>
    <submittedName>
        <fullName evidence="12">L,D-transpeptidase ErfK/SrfK</fullName>
    </submittedName>
</protein>
<keyword evidence="6 9" id="KW-0133">Cell shape</keyword>
<comment type="similarity">
    <text evidence="2">Belongs to the YkuD family.</text>
</comment>
<evidence type="ECO:0000259" key="11">
    <source>
        <dbReference type="PROSITE" id="PS52029"/>
    </source>
</evidence>
<dbReference type="InterPro" id="IPR050979">
    <property type="entry name" value="LD-transpeptidase"/>
</dbReference>
<keyword evidence="8 9" id="KW-0961">Cell wall biogenesis/degradation</keyword>
<keyword evidence="4" id="KW-0808">Transferase</keyword>
<dbReference type="EMBL" id="OX458333">
    <property type="protein sequence ID" value="CAI8787366.1"/>
    <property type="molecule type" value="Genomic_DNA"/>
</dbReference>
<dbReference type="InterPro" id="IPR038063">
    <property type="entry name" value="Transpep_catalytic_dom"/>
</dbReference>
<feature type="domain" description="L,D-TPase catalytic" evidence="11">
    <location>
        <begin position="152"/>
        <end position="288"/>
    </location>
</feature>
<dbReference type="CDD" id="cd16913">
    <property type="entry name" value="YkuD_like"/>
    <property type="match status" value="1"/>
</dbReference>
<feature type="active site" description="Proton donor/acceptor" evidence="9">
    <location>
        <position position="248"/>
    </location>
</feature>
<evidence type="ECO:0000256" key="8">
    <source>
        <dbReference type="ARBA" id="ARBA00023316"/>
    </source>
</evidence>
<proteinExistence type="inferred from homology"/>
<name>A0ABM9HZB0_9GAMM</name>
<evidence type="ECO:0000256" key="5">
    <source>
        <dbReference type="ARBA" id="ARBA00022801"/>
    </source>
</evidence>
<accession>A0ABM9HZB0</accession>
<evidence type="ECO:0000313" key="12">
    <source>
        <dbReference type="EMBL" id="CAI8787366.1"/>
    </source>
</evidence>
<dbReference type="InterPro" id="IPR018392">
    <property type="entry name" value="LysM"/>
</dbReference>
<feature type="domain" description="SPOR" evidence="10">
    <location>
        <begin position="386"/>
        <end position="464"/>
    </location>
</feature>
<evidence type="ECO:0000313" key="13">
    <source>
        <dbReference type="Proteomes" id="UP001162030"/>
    </source>
</evidence>
<dbReference type="InterPro" id="IPR005490">
    <property type="entry name" value="LD_TPept_cat_dom"/>
</dbReference>
<gene>
    <name evidence="12" type="ORF">MSZNOR_1337</name>
</gene>
<dbReference type="CDD" id="cd00118">
    <property type="entry name" value="LysM"/>
    <property type="match status" value="1"/>
</dbReference>
<sequence>MSEGIPMCRATWYSDRSLLASDAGRDQSSGWPESIGRSLASLRLLLVLGWIGFLPACAWSPFRYEAPKAPVEPLVEDIERNRFVLGKDDSIVGQLATVKIKEGDSLPDVARHFSLGLESIGDANPDLDLWAPQPGSRVLLPMQFVLPDAPRKGIVVNLAAMRLFYFPPKKKGEVLTYPVGIGREGRSTPIGDMVVERKAKHPTWYVPASIRKDHERKGDPLPAVVPPGPDNPLGDYAMYLSRPSYLIHGTNKPYGIGLRASNGCVRLYPENIETLYKEVPVKTPVRIVNQPYLLGWRDGELFLEAHRPHEELNAKQLRKNLIAALQKIEKKQGRKLDWPKIERVLSEARGVPIPVFENSETFDDLVRKAVALKYPDEWYGQPKPPPMTESGWYITALESGDELSAKRLAAVLNHQGPQIPARVVALQNGRFKVIAGPFKDSKSTKAAAKRMKIDLDITGDIVSPKERLSLK</sequence>
<dbReference type="SUPFAM" id="SSF141523">
    <property type="entry name" value="L,D-transpeptidase catalytic domain-like"/>
    <property type="match status" value="1"/>
</dbReference>
<dbReference type="Gene3D" id="2.40.440.10">
    <property type="entry name" value="L,D-transpeptidase catalytic domain-like"/>
    <property type="match status" value="1"/>
</dbReference>
<dbReference type="Pfam" id="PF05036">
    <property type="entry name" value="SPOR"/>
    <property type="match status" value="1"/>
</dbReference>
<evidence type="ECO:0000256" key="9">
    <source>
        <dbReference type="PROSITE-ProRule" id="PRU01373"/>
    </source>
</evidence>
<dbReference type="Proteomes" id="UP001162030">
    <property type="component" value="Chromosome"/>
</dbReference>
<dbReference type="InterPro" id="IPR007730">
    <property type="entry name" value="SPOR-like_dom"/>
</dbReference>
<dbReference type="PROSITE" id="PS52029">
    <property type="entry name" value="LD_TPASE"/>
    <property type="match status" value="1"/>
</dbReference>
<evidence type="ECO:0000256" key="1">
    <source>
        <dbReference type="ARBA" id="ARBA00004752"/>
    </source>
</evidence>
<keyword evidence="13" id="KW-1185">Reference proteome</keyword>
<reference evidence="12 13" key="1">
    <citation type="submission" date="2023-03" db="EMBL/GenBank/DDBJ databases">
        <authorList>
            <person name="Pearce D."/>
        </authorList>
    </citation>
    <scope>NUCLEOTIDE SEQUENCE [LARGE SCALE GENOMIC DNA]</scope>
    <source>
        <strain evidence="12">Msz</strain>
    </source>
</reference>
<keyword evidence="3" id="KW-0328">Glycosyltransferase</keyword>
<keyword evidence="5" id="KW-0378">Hydrolase</keyword>
<comment type="pathway">
    <text evidence="1 9">Cell wall biogenesis; peptidoglycan biosynthesis.</text>
</comment>
<keyword evidence="7 9" id="KW-0573">Peptidoglycan synthesis</keyword>
<evidence type="ECO:0000256" key="4">
    <source>
        <dbReference type="ARBA" id="ARBA00022679"/>
    </source>
</evidence>
<evidence type="ECO:0000256" key="7">
    <source>
        <dbReference type="ARBA" id="ARBA00022984"/>
    </source>
</evidence>
<evidence type="ECO:0000256" key="2">
    <source>
        <dbReference type="ARBA" id="ARBA00005992"/>
    </source>
</evidence>
<dbReference type="PANTHER" id="PTHR30582:SF24">
    <property type="entry name" value="L,D-TRANSPEPTIDASE ERFK_SRFK-RELATED"/>
    <property type="match status" value="1"/>
</dbReference>
<dbReference type="PANTHER" id="PTHR30582">
    <property type="entry name" value="L,D-TRANSPEPTIDASE"/>
    <property type="match status" value="1"/>
</dbReference>
<organism evidence="12 13">
    <name type="scientific">Methylocaldum szegediense</name>
    <dbReference type="NCBI Taxonomy" id="73780"/>
    <lineage>
        <taxon>Bacteria</taxon>
        <taxon>Pseudomonadati</taxon>
        <taxon>Pseudomonadota</taxon>
        <taxon>Gammaproteobacteria</taxon>
        <taxon>Methylococcales</taxon>
        <taxon>Methylococcaceae</taxon>
        <taxon>Methylocaldum</taxon>
    </lineage>
</organism>
<feature type="active site" description="Nucleophile" evidence="9">
    <location>
        <position position="264"/>
    </location>
</feature>